<keyword evidence="3" id="KW-1185">Reference proteome</keyword>
<dbReference type="Gene3D" id="1.10.10.10">
    <property type="entry name" value="Winged helix-like DNA-binding domain superfamily/Winged helix DNA-binding domain"/>
    <property type="match status" value="1"/>
</dbReference>
<dbReference type="SUPFAM" id="SSF46689">
    <property type="entry name" value="Homeodomain-like"/>
    <property type="match status" value="1"/>
</dbReference>
<comment type="caution">
    <text evidence="2">The sequence shown here is derived from an EMBL/GenBank/DDBJ whole genome shotgun (WGS) entry which is preliminary data.</text>
</comment>
<evidence type="ECO:0000313" key="2">
    <source>
        <dbReference type="EMBL" id="TCW02807.1"/>
    </source>
</evidence>
<dbReference type="GeneID" id="98913937"/>
<dbReference type="Pfam" id="PF01418">
    <property type="entry name" value="HTH_6"/>
    <property type="match status" value="1"/>
</dbReference>
<dbReference type="PANTHER" id="PTHR30514">
    <property type="entry name" value="GLUCOKINASE"/>
    <property type="match status" value="1"/>
</dbReference>
<protein>
    <submittedName>
        <fullName evidence="2">RpiR family transcriptional regulator</fullName>
    </submittedName>
</protein>
<name>A0A4R3ZB33_9FIRM</name>
<dbReference type="GO" id="GO:0097367">
    <property type="term" value="F:carbohydrate derivative binding"/>
    <property type="evidence" value="ECO:0007669"/>
    <property type="project" value="InterPro"/>
</dbReference>
<sequence length="257" mass="30126">MNTVLSLIIMISQNTIRKDNMNFIASYIIDHLYEIDAMSIKTLAENCYTSTTSIIKFCQLIGFDTYAEFKKYLYSSLETRKEQLTKKCQNLQIEDLFNKIELFSQDSLDKQDLYQSVQKIVNMIIQKRSIHFYGAVFPLALVESFSEDMAIMKVPVHVHQTPFDQIDLQSNEAVNIIVTLTGRFIELNKEGFQQLCQLHQDIVLISQEVSDLKEIALQLTLPHTMNSDYDDILYILLLDLIKLSYYQFYHEHFEQRF</sequence>
<dbReference type="EMBL" id="SMCQ01000001">
    <property type="protein sequence ID" value="TCW02807.1"/>
    <property type="molecule type" value="Genomic_DNA"/>
</dbReference>
<proteinExistence type="predicted"/>
<dbReference type="GO" id="GO:0003677">
    <property type="term" value="F:DNA binding"/>
    <property type="evidence" value="ECO:0007669"/>
    <property type="project" value="InterPro"/>
</dbReference>
<dbReference type="InterPro" id="IPR009057">
    <property type="entry name" value="Homeodomain-like_sf"/>
</dbReference>
<dbReference type="Proteomes" id="UP000295515">
    <property type="component" value="Unassembled WGS sequence"/>
</dbReference>
<dbReference type="InterPro" id="IPR047640">
    <property type="entry name" value="RpiR-like"/>
</dbReference>
<organism evidence="2 3">
    <name type="scientific">Longibaculum muris</name>
    <dbReference type="NCBI Taxonomy" id="1796628"/>
    <lineage>
        <taxon>Bacteria</taxon>
        <taxon>Bacillati</taxon>
        <taxon>Bacillota</taxon>
        <taxon>Erysipelotrichia</taxon>
        <taxon>Erysipelotrichales</taxon>
        <taxon>Coprobacillaceae</taxon>
        <taxon>Longibaculum</taxon>
    </lineage>
</organism>
<gene>
    <name evidence="2" type="ORF">EDD60_101109</name>
</gene>
<evidence type="ECO:0000259" key="1">
    <source>
        <dbReference type="PROSITE" id="PS51071"/>
    </source>
</evidence>
<dbReference type="PANTHER" id="PTHR30514:SF1">
    <property type="entry name" value="HTH-TYPE TRANSCRIPTIONAL REGULATOR HEXR-RELATED"/>
    <property type="match status" value="1"/>
</dbReference>
<evidence type="ECO:0000313" key="3">
    <source>
        <dbReference type="Proteomes" id="UP000295515"/>
    </source>
</evidence>
<feature type="domain" description="HTH rpiR-type" evidence="1">
    <location>
        <begin position="4"/>
        <end position="80"/>
    </location>
</feature>
<dbReference type="GO" id="GO:0003700">
    <property type="term" value="F:DNA-binding transcription factor activity"/>
    <property type="evidence" value="ECO:0007669"/>
    <property type="project" value="InterPro"/>
</dbReference>
<dbReference type="RefSeq" id="WP_066447457.1">
    <property type="nucleotide sequence ID" value="NZ_JANKBF010000002.1"/>
</dbReference>
<reference evidence="2 3" key="1">
    <citation type="submission" date="2019-03" db="EMBL/GenBank/DDBJ databases">
        <title>Genomic Encyclopedia of Type Strains, Phase IV (KMG-IV): sequencing the most valuable type-strain genomes for metagenomic binning, comparative biology and taxonomic classification.</title>
        <authorList>
            <person name="Goeker M."/>
        </authorList>
    </citation>
    <scope>NUCLEOTIDE SEQUENCE [LARGE SCALE GENOMIC DNA]</scope>
    <source>
        <strain evidence="2 3">DSM 29487</strain>
    </source>
</reference>
<dbReference type="InterPro" id="IPR000281">
    <property type="entry name" value="HTH_RpiR"/>
</dbReference>
<dbReference type="InterPro" id="IPR036388">
    <property type="entry name" value="WH-like_DNA-bd_sf"/>
</dbReference>
<accession>A0A4R3ZB33</accession>
<dbReference type="PROSITE" id="PS51071">
    <property type="entry name" value="HTH_RPIR"/>
    <property type="match status" value="1"/>
</dbReference>
<dbReference type="AlphaFoldDB" id="A0A4R3ZB33"/>